<dbReference type="Proteomes" id="UP000703269">
    <property type="component" value="Unassembled WGS sequence"/>
</dbReference>
<keyword evidence="1" id="KW-0812">Transmembrane</keyword>
<keyword evidence="3" id="KW-1185">Reference proteome</keyword>
<reference evidence="2 3" key="1">
    <citation type="submission" date="2021-08" db="EMBL/GenBank/DDBJ databases">
        <title>Draft Genome Sequence of Phanerochaete sordida strain YK-624.</title>
        <authorList>
            <person name="Mori T."/>
            <person name="Dohra H."/>
            <person name="Suzuki T."/>
            <person name="Kawagishi H."/>
            <person name="Hirai H."/>
        </authorList>
    </citation>
    <scope>NUCLEOTIDE SEQUENCE [LARGE SCALE GENOMIC DNA]</scope>
    <source>
        <strain evidence="2 3">YK-624</strain>
    </source>
</reference>
<feature type="transmembrane region" description="Helical" evidence="1">
    <location>
        <begin position="12"/>
        <end position="33"/>
    </location>
</feature>
<comment type="caution">
    <text evidence="2">The sequence shown here is derived from an EMBL/GenBank/DDBJ whole genome shotgun (WGS) entry which is preliminary data.</text>
</comment>
<name>A0A9P3G6U6_9APHY</name>
<proteinExistence type="predicted"/>
<evidence type="ECO:0000313" key="2">
    <source>
        <dbReference type="EMBL" id="GJE89363.1"/>
    </source>
</evidence>
<keyword evidence="1" id="KW-1133">Transmembrane helix</keyword>
<dbReference type="AlphaFoldDB" id="A0A9P3G6U6"/>
<protein>
    <submittedName>
        <fullName evidence="2">Uncharacterized protein</fullName>
    </submittedName>
</protein>
<dbReference type="EMBL" id="BPQB01000012">
    <property type="protein sequence ID" value="GJE89363.1"/>
    <property type="molecule type" value="Genomic_DNA"/>
</dbReference>
<evidence type="ECO:0000256" key="1">
    <source>
        <dbReference type="SAM" id="Phobius"/>
    </source>
</evidence>
<accession>A0A9P3G6U6</accession>
<keyword evidence="1" id="KW-0472">Membrane</keyword>
<organism evidence="2 3">
    <name type="scientific">Phanerochaete sordida</name>
    <dbReference type="NCBI Taxonomy" id="48140"/>
    <lineage>
        <taxon>Eukaryota</taxon>
        <taxon>Fungi</taxon>
        <taxon>Dikarya</taxon>
        <taxon>Basidiomycota</taxon>
        <taxon>Agaricomycotina</taxon>
        <taxon>Agaricomycetes</taxon>
        <taxon>Polyporales</taxon>
        <taxon>Phanerochaetaceae</taxon>
        <taxon>Phanerochaete</taxon>
    </lineage>
</organism>
<evidence type="ECO:0000313" key="3">
    <source>
        <dbReference type="Proteomes" id="UP000703269"/>
    </source>
</evidence>
<sequence>MLTHGVTHLSSMTGILVNTTFISALLDFVIIGGDSANLSLASRLTELPHLSGSTTEVERNDRGSEVAQSHFAYGQAASMSRD</sequence>
<gene>
    <name evidence="2" type="ORF">PsYK624_054620</name>
</gene>